<reference evidence="1 2" key="1">
    <citation type="submission" date="2020-08" db="EMBL/GenBank/DDBJ databases">
        <title>Cohnella phylogeny.</title>
        <authorList>
            <person name="Dunlap C."/>
        </authorList>
    </citation>
    <scope>NUCLEOTIDE SEQUENCE [LARGE SCALE GENOMIC DNA]</scope>
    <source>
        <strain evidence="1 2">DSM 28246</strain>
    </source>
</reference>
<accession>A0A7X0RM82</accession>
<comment type="caution">
    <text evidence="1">The sequence shown here is derived from an EMBL/GenBank/DDBJ whole genome shotgun (WGS) entry which is preliminary data.</text>
</comment>
<evidence type="ECO:0000313" key="1">
    <source>
        <dbReference type="EMBL" id="MBB6670052.1"/>
    </source>
</evidence>
<name>A0A7X0RM82_9BACL</name>
<evidence type="ECO:0000313" key="2">
    <source>
        <dbReference type="Proteomes" id="UP000547209"/>
    </source>
</evidence>
<dbReference type="EMBL" id="JACJVP010000006">
    <property type="protein sequence ID" value="MBB6670052.1"/>
    <property type="molecule type" value="Genomic_DNA"/>
</dbReference>
<organism evidence="1 2">
    <name type="scientific">Cohnella nanjingensis</name>
    <dbReference type="NCBI Taxonomy" id="1387779"/>
    <lineage>
        <taxon>Bacteria</taxon>
        <taxon>Bacillati</taxon>
        <taxon>Bacillota</taxon>
        <taxon>Bacilli</taxon>
        <taxon>Bacillales</taxon>
        <taxon>Paenibacillaceae</taxon>
        <taxon>Cohnella</taxon>
    </lineage>
</organism>
<protein>
    <submittedName>
        <fullName evidence="1">Uncharacterized protein</fullName>
    </submittedName>
</protein>
<proteinExistence type="predicted"/>
<sequence length="96" mass="11184">MDFPSWFQSAIQQRLDVVSARTNCDPELLQVRAEEKKAFEALYGGMDETQFARFMAWEDQHHLKRALENERLYLQGMRDGVQLVMALLADPLPEIK</sequence>
<gene>
    <name evidence="1" type="ORF">H7C19_05060</name>
</gene>
<keyword evidence="2" id="KW-1185">Reference proteome</keyword>
<dbReference type="RefSeq" id="WP_185141621.1">
    <property type="nucleotide sequence ID" value="NZ_JACJVP010000006.1"/>
</dbReference>
<dbReference type="Proteomes" id="UP000547209">
    <property type="component" value="Unassembled WGS sequence"/>
</dbReference>
<dbReference type="AlphaFoldDB" id="A0A7X0RM82"/>